<accession>A0A0D2KLX8</accession>
<sequence length="163" mass="17730">MRAAGIKRLVIITPPPVYDEGRIRHQQQRMGTTDPVEPDRTNEFAGRYAEAAAAVGEAAGLPVLDLHTALQAEEGWQTRLLSDGLHFSPAGQALVGRLLVQLVQAAYPELSLDKLSNHFPWWDKFAEAGPSKEAALWRGFLDGAQQQQAGAEEDHGQQPRAGG</sequence>
<dbReference type="STRING" id="145388.A0A0D2KLX8"/>
<dbReference type="InterPro" id="IPR036514">
    <property type="entry name" value="SGNH_hydro_sf"/>
</dbReference>
<dbReference type="OrthoDB" id="671439at2759"/>
<dbReference type="PANTHER" id="PTHR14209">
    <property type="entry name" value="ISOAMYL ACETATE-HYDROLYZING ESTERASE 1"/>
    <property type="match status" value="1"/>
</dbReference>
<dbReference type="SUPFAM" id="SSF52266">
    <property type="entry name" value="SGNH hydrolase"/>
    <property type="match status" value="1"/>
</dbReference>
<organism evidence="2 3">
    <name type="scientific">Monoraphidium neglectum</name>
    <dbReference type="NCBI Taxonomy" id="145388"/>
    <lineage>
        <taxon>Eukaryota</taxon>
        <taxon>Viridiplantae</taxon>
        <taxon>Chlorophyta</taxon>
        <taxon>core chlorophytes</taxon>
        <taxon>Chlorophyceae</taxon>
        <taxon>CS clade</taxon>
        <taxon>Sphaeropleales</taxon>
        <taxon>Selenastraceae</taxon>
        <taxon>Monoraphidium</taxon>
    </lineage>
</organism>
<keyword evidence="3" id="KW-1185">Reference proteome</keyword>
<dbReference type="Pfam" id="PF13472">
    <property type="entry name" value="Lipase_GDSL_2"/>
    <property type="match status" value="1"/>
</dbReference>
<proteinExistence type="predicted"/>
<feature type="domain" description="SGNH hydrolase-type esterase" evidence="1">
    <location>
        <begin position="31"/>
        <end position="94"/>
    </location>
</feature>
<evidence type="ECO:0000259" key="1">
    <source>
        <dbReference type="Pfam" id="PF13472"/>
    </source>
</evidence>
<dbReference type="InterPro" id="IPR013830">
    <property type="entry name" value="SGNH_hydro"/>
</dbReference>
<dbReference type="EMBL" id="KK102867">
    <property type="protein sequence ID" value="KIY96733.1"/>
    <property type="molecule type" value="Genomic_DNA"/>
</dbReference>
<evidence type="ECO:0000313" key="3">
    <source>
        <dbReference type="Proteomes" id="UP000054498"/>
    </source>
</evidence>
<dbReference type="AlphaFoldDB" id="A0A0D2KLX8"/>
<protein>
    <submittedName>
        <fullName evidence="2">Isoamyl acetate-hydrolyzing esterase, putative</fullName>
    </submittedName>
</protein>
<dbReference type="PANTHER" id="PTHR14209:SF19">
    <property type="entry name" value="ISOAMYL ACETATE-HYDROLYZING ESTERASE 1 HOMOLOG"/>
    <property type="match status" value="1"/>
</dbReference>
<gene>
    <name evidence="2" type="ORF">MNEG_11231</name>
</gene>
<dbReference type="Gene3D" id="3.40.50.1110">
    <property type="entry name" value="SGNH hydrolase"/>
    <property type="match status" value="1"/>
</dbReference>
<dbReference type="RefSeq" id="XP_013895753.1">
    <property type="nucleotide sequence ID" value="XM_014040299.1"/>
</dbReference>
<dbReference type="GeneID" id="25728473"/>
<name>A0A0D2KLX8_9CHLO</name>
<reference evidence="2 3" key="1">
    <citation type="journal article" date="2013" name="BMC Genomics">
        <title>Reconstruction of the lipid metabolism for the microalga Monoraphidium neglectum from its genome sequence reveals characteristics suitable for biofuel production.</title>
        <authorList>
            <person name="Bogen C."/>
            <person name="Al-Dilaimi A."/>
            <person name="Albersmeier A."/>
            <person name="Wichmann J."/>
            <person name="Grundmann M."/>
            <person name="Rupp O."/>
            <person name="Lauersen K.J."/>
            <person name="Blifernez-Klassen O."/>
            <person name="Kalinowski J."/>
            <person name="Goesmann A."/>
            <person name="Mussgnug J.H."/>
            <person name="Kruse O."/>
        </authorList>
    </citation>
    <scope>NUCLEOTIDE SEQUENCE [LARGE SCALE GENOMIC DNA]</scope>
    <source>
        <strain evidence="2 3">SAG 48.87</strain>
    </source>
</reference>
<dbReference type="InterPro" id="IPR045136">
    <property type="entry name" value="Iah1-like"/>
</dbReference>
<dbReference type="Proteomes" id="UP000054498">
    <property type="component" value="Unassembled WGS sequence"/>
</dbReference>
<dbReference type="KEGG" id="mng:MNEG_11231"/>
<evidence type="ECO:0000313" key="2">
    <source>
        <dbReference type="EMBL" id="KIY96733.1"/>
    </source>
</evidence>